<gene>
    <name evidence="1" type="ORF">AMTR_s00003p00242280</name>
</gene>
<dbReference type="Proteomes" id="UP000017836">
    <property type="component" value="Unassembled WGS sequence"/>
</dbReference>
<proteinExistence type="predicted"/>
<dbReference type="Gramene" id="ERN03340">
    <property type="protein sequence ID" value="ERN03340"/>
    <property type="gene ID" value="AMTR_s00003p00242280"/>
</dbReference>
<dbReference type="AlphaFoldDB" id="W1P8M5"/>
<accession>W1P8M5</accession>
<keyword evidence="2" id="KW-1185">Reference proteome</keyword>
<dbReference type="HOGENOM" id="CLU_2226738_0_0_1"/>
<protein>
    <submittedName>
        <fullName evidence="1">Uncharacterized protein</fullName>
    </submittedName>
</protein>
<evidence type="ECO:0000313" key="1">
    <source>
        <dbReference type="EMBL" id="ERN03340.1"/>
    </source>
</evidence>
<name>W1P8M5_AMBTC</name>
<sequence>MELWRLLELNQQGIEKEVETRKLEAAGDARRPKIIPIDSIHWASKLELAMAGSFCPPVYDLSLFEDWAMRAWKYKVVSRTILYNITLIFFGSLEYVDRMRDNSSGG</sequence>
<dbReference type="EMBL" id="KI394358">
    <property type="protein sequence ID" value="ERN03340.1"/>
    <property type="molecule type" value="Genomic_DNA"/>
</dbReference>
<evidence type="ECO:0000313" key="2">
    <source>
        <dbReference type="Proteomes" id="UP000017836"/>
    </source>
</evidence>
<reference evidence="2" key="1">
    <citation type="journal article" date="2013" name="Science">
        <title>The Amborella genome and the evolution of flowering plants.</title>
        <authorList>
            <consortium name="Amborella Genome Project"/>
        </authorList>
    </citation>
    <scope>NUCLEOTIDE SEQUENCE [LARGE SCALE GENOMIC DNA]</scope>
</reference>
<organism evidence="1 2">
    <name type="scientific">Amborella trichopoda</name>
    <dbReference type="NCBI Taxonomy" id="13333"/>
    <lineage>
        <taxon>Eukaryota</taxon>
        <taxon>Viridiplantae</taxon>
        <taxon>Streptophyta</taxon>
        <taxon>Embryophyta</taxon>
        <taxon>Tracheophyta</taxon>
        <taxon>Spermatophyta</taxon>
        <taxon>Magnoliopsida</taxon>
        <taxon>Amborellales</taxon>
        <taxon>Amborellaceae</taxon>
        <taxon>Amborella</taxon>
    </lineage>
</organism>